<accession>A0A1S1QRQ5</accession>
<comment type="caution">
    <text evidence="3">The sequence shown here is derived from an EMBL/GenBank/DDBJ whole genome shotgun (WGS) entry which is preliminary data.</text>
</comment>
<comment type="similarity">
    <text evidence="1">Belongs to the AHA1 family.</text>
</comment>
<dbReference type="InterPro" id="IPR023393">
    <property type="entry name" value="START-like_dom_sf"/>
</dbReference>
<dbReference type="Proteomes" id="UP000179627">
    <property type="component" value="Unassembled WGS sequence"/>
</dbReference>
<evidence type="ECO:0000313" key="3">
    <source>
        <dbReference type="EMBL" id="OHV35772.1"/>
    </source>
</evidence>
<dbReference type="AlphaFoldDB" id="A0A1S1QRQ5"/>
<proteinExistence type="inferred from homology"/>
<sequence length="169" mass="18694">MTSTPAPAPTGRLEQRGEGHVLLLTRAFRAPVEDVWAAVTEPDRLARWIGTFTGDPAAGRVMFQMTAEEGATPEEMEIRECTPPHTLKVTAHAGDDHWLLDLELTENNGITTLTFSQPGIDPAAAENIGPGWEYYLDRLVAAESGGDPSTIDFERDYYPAMLEYYQKQL</sequence>
<evidence type="ECO:0000259" key="2">
    <source>
        <dbReference type="Pfam" id="PF08327"/>
    </source>
</evidence>
<dbReference type="Gene3D" id="3.30.530.20">
    <property type="match status" value="1"/>
</dbReference>
<dbReference type="EMBL" id="MBLM01000120">
    <property type="protein sequence ID" value="OHV35772.1"/>
    <property type="molecule type" value="Genomic_DNA"/>
</dbReference>
<gene>
    <name evidence="3" type="ORF">CC117_19190</name>
</gene>
<protein>
    <submittedName>
        <fullName evidence="3">Polyketide cyclase</fullName>
    </submittedName>
</protein>
<organism evidence="3 4">
    <name type="scientific">Parafrankia colletiae</name>
    <dbReference type="NCBI Taxonomy" id="573497"/>
    <lineage>
        <taxon>Bacteria</taxon>
        <taxon>Bacillati</taxon>
        <taxon>Actinomycetota</taxon>
        <taxon>Actinomycetes</taxon>
        <taxon>Frankiales</taxon>
        <taxon>Frankiaceae</taxon>
        <taxon>Parafrankia</taxon>
    </lineage>
</organism>
<dbReference type="InterPro" id="IPR013538">
    <property type="entry name" value="ASHA1/2-like_C"/>
</dbReference>
<dbReference type="Pfam" id="PF08327">
    <property type="entry name" value="AHSA1"/>
    <property type="match status" value="1"/>
</dbReference>
<dbReference type="SUPFAM" id="SSF55961">
    <property type="entry name" value="Bet v1-like"/>
    <property type="match status" value="1"/>
</dbReference>
<feature type="domain" description="Activator of Hsp90 ATPase homologue 1/2-like C-terminal" evidence="2">
    <location>
        <begin position="29"/>
        <end position="141"/>
    </location>
</feature>
<dbReference type="CDD" id="cd08899">
    <property type="entry name" value="SRPBCC_CalC_Aha1-like_6"/>
    <property type="match status" value="1"/>
</dbReference>
<reference evidence="4" key="1">
    <citation type="submission" date="2016-07" db="EMBL/GenBank/DDBJ databases">
        <title>Sequence Frankia sp. strain CcI1.17.</title>
        <authorList>
            <person name="Ghodhbane-Gtari F."/>
            <person name="Swanson E."/>
            <person name="Gueddou A."/>
            <person name="Morris K."/>
            <person name="Hezbri K."/>
            <person name="Ktari A."/>
            <person name="Nouioui I."/>
            <person name="Abebe-Akele F."/>
            <person name="Simpson S."/>
            <person name="Thomas K."/>
            <person name="Gtari M."/>
            <person name="Tisa L.S."/>
            <person name="Hurst S."/>
        </authorList>
    </citation>
    <scope>NUCLEOTIDE SEQUENCE [LARGE SCALE GENOMIC DNA]</scope>
    <source>
        <strain evidence="4">Cc1.17</strain>
    </source>
</reference>
<name>A0A1S1QRQ5_9ACTN</name>
<evidence type="ECO:0000313" key="4">
    <source>
        <dbReference type="Proteomes" id="UP000179627"/>
    </source>
</evidence>
<evidence type="ECO:0000256" key="1">
    <source>
        <dbReference type="ARBA" id="ARBA00006817"/>
    </source>
</evidence>
<keyword evidence="4" id="KW-1185">Reference proteome</keyword>
<dbReference type="RefSeq" id="WP_071085437.1">
    <property type="nucleotide sequence ID" value="NZ_MBLM01000120.1"/>
</dbReference>
<dbReference type="OrthoDB" id="8117292at2"/>